<keyword evidence="4" id="KW-1133">Transmembrane helix</keyword>
<feature type="transmembrane region" description="Helical" evidence="4">
    <location>
        <begin position="45"/>
        <end position="66"/>
    </location>
</feature>
<comment type="subcellular location">
    <subcellularLocation>
        <location evidence="1">Nucleus</location>
    </subcellularLocation>
</comment>
<dbReference type="PANTHER" id="PTHR23251">
    <property type="entry name" value="LYSINE-RICH CEACAM1 CO-ISOLATED PROTEIN LYRIC PROTEIN"/>
    <property type="match status" value="1"/>
</dbReference>
<keyword evidence="4" id="KW-0472">Membrane</keyword>
<sequence>MEQWKDAASQQAELLASRVNELLSKGQEFLRAQLGVDLAIKPELIPPWAILVAACTGFVLVLVIWASMCQALFKKRPATTVVEDTVEMKRSAGKPVKSEEPKKRKKRTEKKSQPNGRAVTEEILEEDAIVNEDRVPHQQPPPQFKSEKPVETKKSKKKATQAVKETVTAVGKEPEEGTWETKVSNKEKREQRKKDKSSSDGSASPGGGGGAGEGGGGTPMSATPEQRKASAAASPANQKKKKGDSSKVTAEKMNASVSHVNTSEAPLVAAGVADIQAVKVPHTAAPKTQGLWTPTREPAPLWKTDIDDSWTVIDRIPSDLVPFTKLGVGTADPQLVDNASWLSQPKVDDEWSGFNGGSADPSSDWNAPSELWGNYEEPTPRPIPVHEQPRSEPAKQNLLSGAPEEDDEDEKDNGETAADGGAKNKKKRKKKKKVAQEEEASQVEVPEKKLEPTSLLKDEKEKKKKKPKQQPSAQEHPAAPVEVQLERPVKDSTSQKPLAAQVPLKQPEGHSTAHINLPAPTQQQKPEEIQVVKLSKKKKARRET</sequence>
<evidence type="ECO:0000256" key="3">
    <source>
        <dbReference type="SAM" id="MobiDB-lite"/>
    </source>
</evidence>
<dbReference type="GO" id="GO:0003712">
    <property type="term" value="F:transcription coregulator activity"/>
    <property type="evidence" value="ECO:0007669"/>
    <property type="project" value="TreeGrafter"/>
</dbReference>
<dbReference type="RefSeq" id="XP_019711807.1">
    <property type="nucleotide sequence ID" value="XM_019856248.1"/>
</dbReference>
<dbReference type="InterPro" id="IPR031402">
    <property type="entry name" value="LYRIC"/>
</dbReference>
<accession>A0A3Q2Z1K8</accession>
<dbReference type="GO" id="GO:0006357">
    <property type="term" value="P:regulation of transcription by RNA polymerase II"/>
    <property type="evidence" value="ECO:0007669"/>
    <property type="project" value="TreeGrafter"/>
</dbReference>
<dbReference type="AlphaFoldDB" id="A0A3Q2Z1K8"/>
<evidence type="ECO:0000256" key="1">
    <source>
        <dbReference type="ARBA" id="ARBA00004123"/>
    </source>
</evidence>
<dbReference type="InterPro" id="IPR052305">
    <property type="entry name" value="TransReg_TumorExp"/>
</dbReference>
<dbReference type="STRING" id="109280.ENSHCOP00000024514"/>
<protein>
    <submittedName>
        <fullName evidence="5">Metadherin</fullName>
    </submittedName>
</protein>
<reference evidence="5" key="1">
    <citation type="submission" date="2025-08" db="UniProtKB">
        <authorList>
            <consortium name="Ensembl"/>
        </authorList>
    </citation>
    <scope>IDENTIFICATION</scope>
</reference>
<evidence type="ECO:0000256" key="4">
    <source>
        <dbReference type="SAM" id="Phobius"/>
    </source>
</evidence>
<dbReference type="PANTHER" id="PTHR23251:SF0">
    <property type="entry name" value="PROTEIN LYRIC"/>
    <property type="match status" value="1"/>
</dbReference>
<reference evidence="5" key="2">
    <citation type="submission" date="2025-09" db="UniProtKB">
        <authorList>
            <consortium name="Ensembl"/>
        </authorList>
    </citation>
    <scope>IDENTIFICATION</scope>
</reference>
<evidence type="ECO:0000313" key="5">
    <source>
        <dbReference type="Ensembl" id="ENSHCOP00000024514.1"/>
    </source>
</evidence>
<dbReference type="Ensembl" id="ENSHCOT00000017860.1">
    <property type="protein sequence ID" value="ENSHCOP00000024514.1"/>
    <property type="gene ID" value="ENSHCOG00000013917.1"/>
</dbReference>
<dbReference type="OrthoDB" id="8918651at2759"/>
<feature type="region of interest" description="Disordered" evidence="3">
    <location>
        <begin position="89"/>
        <end position="259"/>
    </location>
</feature>
<feature type="compositionally biased region" description="Basic and acidic residues" evidence="3">
    <location>
        <begin position="183"/>
        <end position="198"/>
    </location>
</feature>
<dbReference type="GO" id="GO:0043066">
    <property type="term" value="P:negative regulation of apoptotic process"/>
    <property type="evidence" value="ECO:0007669"/>
    <property type="project" value="InterPro"/>
</dbReference>
<keyword evidence="2" id="KW-0539">Nucleus</keyword>
<feature type="compositionally biased region" description="Gly residues" evidence="3">
    <location>
        <begin position="204"/>
        <end position="218"/>
    </location>
</feature>
<keyword evidence="6" id="KW-1185">Reference proteome</keyword>
<organism evidence="5 6">
    <name type="scientific">Hippocampus comes</name>
    <name type="common">Tiger tail seahorse</name>
    <dbReference type="NCBI Taxonomy" id="109280"/>
    <lineage>
        <taxon>Eukaryota</taxon>
        <taxon>Metazoa</taxon>
        <taxon>Chordata</taxon>
        <taxon>Craniata</taxon>
        <taxon>Vertebrata</taxon>
        <taxon>Euteleostomi</taxon>
        <taxon>Actinopterygii</taxon>
        <taxon>Neopterygii</taxon>
        <taxon>Teleostei</taxon>
        <taxon>Neoteleostei</taxon>
        <taxon>Acanthomorphata</taxon>
        <taxon>Syngnathiaria</taxon>
        <taxon>Syngnathiformes</taxon>
        <taxon>Syngnathoidei</taxon>
        <taxon>Syngnathidae</taxon>
        <taxon>Hippocampus</taxon>
    </lineage>
</organism>
<dbReference type="GO" id="GO:0005634">
    <property type="term" value="C:nucleus"/>
    <property type="evidence" value="ECO:0007669"/>
    <property type="project" value="UniProtKB-SubCell"/>
</dbReference>
<dbReference type="GO" id="GO:0045766">
    <property type="term" value="P:positive regulation of angiogenesis"/>
    <property type="evidence" value="ECO:0007669"/>
    <property type="project" value="InterPro"/>
</dbReference>
<dbReference type="GeneID" id="109507082"/>
<feature type="compositionally biased region" description="Basic residues" evidence="3">
    <location>
        <begin position="423"/>
        <end position="433"/>
    </location>
</feature>
<keyword evidence="4" id="KW-0812">Transmembrane</keyword>
<proteinExistence type="predicted"/>
<evidence type="ECO:0000313" key="6">
    <source>
        <dbReference type="Proteomes" id="UP000264820"/>
    </source>
</evidence>
<dbReference type="Proteomes" id="UP000264820">
    <property type="component" value="Unplaced"/>
</dbReference>
<dbReference type="GeneTree" id="ENSGT00940000154181"/>
<dbReference type="KEGG" id="hcq:109507082"/>
<dbReference type="Pfam" id="PF15686">
    <property type="entry name" value="LYRIC"/>
    <property type="match status" value="1"/>
</dbReference>
<dbReference type="GO" id="GO:0043123">
    <property type="term" value="P:positive regulation of canonical NF-kappaB signal transduction"/>
    <property type="evidence" value="ECO:0007669"/>
    <property type="project" value="InterPro"/>
</dbReference>
<name>A0A3Q2Z1K8_HIPCM</name>
<feature type="compositionally biased region" description="Basic and acidic residues" evidence="3">
    <location>
        <begin position="89"/>
        <end position="102"/>
    </location>
</feature>
<feature type="compositionally biased region" description="Basic and acidic residues" evidence="3">
    <location>
        <begin position="445"/>
        <end position="461"/>
    </location>
</feature>
<evidence type="ECO:0000256" key="2">
    <source>
        <dbReference type="ARBA" id="ARBA00023242"/>
    </source>
</evidence>
<feature type="compositionally biased region" description="Basic residues" evidence="3">
    <location>
        <begin position="534"/>
        <end position="544"/>
    </location>
</feature>
<feature type="region of interest" description="Disordered" evidence="3">
    <location>
        <begin position="346"/>
        <end position="544"/>
    </location>
</feature>
<feature type="compositionally biased region" description="Acidic residues" evidence="3">
    <location>
        <begin position="403"/>
        <end position="412"/>
    </location>
</feature>